<dbReference type="FunFam" id="3.40.50.300:FF:000742">
    <property type="entry name" value="NFX1-type zinc finger-containing protein 1"/>
    <property type="match status" value="1"/>
</dbReference>
<proteinExistence type="predicted"/>
<dbReference type="InterPro" id="IPR057373">
    <property type="entry name" value="ZNFX1"/>
</dbReference>
<reference evidence="5 6" key="1">
    <citation type="submission" date="2024-04" db="EMBL/GenBank/DDBJ databases">
        <authorList>
            <consortium name="Genoscope - CEA"/>
            <person name="William W."/>
        </authorList>
    </citation>
    <scope>NUCLEOTIDE SEQUENCE [LARGE SCALE GENOMIC DNA]</scope>
</reference>
<dbReference type="Proteomes" id="UP001497497">
    <property type="component" value="Unassembled WGS sequence"/>
</dbReference>
<feature type="compositionally biased region" description="Basic and acidic residues" evidence="1">
    <location>
        <begin position="1909"/>
        <end position="1931"/>
    </location>
</feature>
<dbReference type="InterPro" id="IPR041677">
    <property type="entry name" value="DNA2/NAM7_AAA_11"/>
</dbReference>
<accession>A0AAV2ID59</accession>
<name>A0AAV2ID59_LYMST</name>
<evidence type="ECO:0000313" key="5">
    <source>
        <dbReference type="EMBL" id="CAL1544827.1"/>
    </source>
</evidence>
<organism evidence="5 6">
    <name type="scientific">Lymnaea stagnalis</name>
    <name type="common">Great pond snail</name>
    <name type="synonym">Helix stagnalis</name>
    <dbReference type="NCBI Taxonomy" id="6523"/>
    <lineage>
        <taxon>Eukaryota</taxon>
        <taxon>Metazoa</taxon>
        <taxon>Spiralia</taxon>
        <taxon>Lophotrochozoa</taxon>
        <taxon>Mollusca</taxon>
        <taxon>Gastropoda</taxon>
        <taxon>Heterobranchia</taxon>
        <taxon>Euthyneura</taxon>
        <taxon>Panpulmonata</taxon>
        <taxon>Hygrophila</taxon>
        <taxon>Lymnaeoidea</taxon>
        <taxon>Lymnaeidae</taxon>
        <taxon>Lymnaea</taxon>
    </lineage>
</organism>
<feature type="region of interest" description="Disordered" evidence="1">
    <location>
        <begin position="788"/>
        <end position="817"/>
    </location>
</feature>
<dbReference type="Gene3D" id="3.40.50.300">
    <property type="entry name" value="P-loop containing nucleotide triphosphate hydrolases"/>
    <property type="match status" value="3"/>
</dbReference>
<sequence>MGFARLKTWAETEDAGSLILFMCAEYKQIELFLSQNSIKEDWFFLLVKAVNHALSAQHQKESIKKLLEVLCRGKFFETHLVVFFLDKSQNGNSWVEAKDVFTWITNILKEILDKLPLNASSCMVATSILLQNACTFSSISSSSDLMDTIRELTIKARTVRNNEMDREQGKKGAKFLKAGDDEQPPDNFMDISVIPTVLDLKEDSRPFVRKAITEGVYEDAKHYLDVQFRLMRQDFVLPLRQGINDFIKNGSKKDFWSSDLRFYSDVHIAGMVSRDGIDHILQFDVSKLKNIKWESSKRLIFGSLVCLSKDNFKNVVFATVAHRDVKLLVKGNISVNVKSGHDIVFNSTSSDVFIMAETTAYFESYCHVLEGLQEMSTNLPLQDYIIKCKKELKPPKYLLPSGGIVHGIPMYNISPLMLTGESIDVPVLTTIKWPQANTMCLNESQREAAILALTKEMAVIQGPPGTGKTYVGLKVMEVLLKNKQVMAGSVDSISDPILVVCYTNHALDQFLEGVLKFCPDGIVRVGGRNSSEQLEKFNIKNLKLKLRSEKSFVDRSVRNSKSECMRELKEVSEVINGKNTIMNNLETEIQDEEVLREFMLERHHASLGRGGQKKSQMRQWLNASNETPQAIIPQMIKQHLTKLVLKWTTVSENLYLTEKMDITQRASLYMHCVMLYRNALYQEMTYLSQQYQNQFIHGQIQNLERMFQLSFTAIIPDQLLQWVLQEYLTDSFFETIYKMVERGKKAQFTDHVVEAWLLGLHKDFHGQLDEIQTLTNLLSGEEVDRDTFDDSEMSKLAQDERMIDDGDDDEDEEGGPNYDAKVKLARNSMASVIQRVEMLGIKEDTLPMNESEAVDEWTTVSHAKPLTFRKIRHKLLAIKPMTDIEEDRITDVWALDLNKRYALYNCWIKKFKEQMTSQMEEYIERYTAAFARKQEINREETLFLLRKARVIGMTTTGAAKHRAVLQALGCRIIVVEEAAEVLESHIVTALNKKCNHLILIGDHQQLRPNPTVYLLAKKFGLEISLFERLIKNGVPHVLLKEQHRMRPEISKIMQHIYPELQNHLSVFEYARVRGLSKDIFFIDHKEKETKVDDTKSKANLYEAKYVVCLCKYFMLQGYDPSEVTILATYTGQVFAIKKTMKEMKFEARVRVTAVDNYQGEENQIIILSLVRSNVENNVGFLKVDNRVCVALSRAKKGLFVIGNFESLETQSGLWKNIVATAKDDNIIGNGLPVCCQNHPEFQEVITSYKDFELKCPEGGCGRPCSYRLNCGHVCARKCHGYDLEHTSYKCSKPCAKTCPEGHNCSKKCFQECGDCKEMVKKVIPLCGHKDLVRCHMAPIKAVCSQQCSSLLGCEHQCPGKCGVCRINGLHSECTFQLQHAWPCGHISSIACGKKQNQIPCPKECNGQLDCGHKCKGTCSECLGGAVHVACKEKCKKLLPCGHKCEGFCGVACLPCTKPCPTKCVHGACYSGKSQQMCGHECIPCKEPCRNKCSHNGCVKLCSEMCSKPQCNERCNKKVHVCNGKSKKKDCKDKMHSCTHKCSGLCGEGCVCAICQKVTSLPIKKENKASVPEQQVQSMDQGENKIVIKVPGCHHVYYVDEFDAYVKNFDPEGSKNIECPACSKPIVEMRRYQDIINARAKNREAVKRELIKGSEVSKEDKRELQLSQNDIGGISFLDEFRVIHGEDVQNKNEMTVLSFQLKCAFMLGAILSVGEGASEDPLTPIKKALLKINSGLTKQQRDEFTTELLKRLRSEYLRKLEEFGSLYEVAVPVHWREQINESRRALSQQRAHKDSLDRAKHVVDSFKRMIVNDENASSFLKMQCEVLQNSIERATKVMTSDDDEMLHDVLHPEEKARKAMMKLKSSINNPTTERAAPPTERLSSKLASTPMSSLIKHSAQGQQLPSLGDWGKEQQTKLAKKLPEKASEKAPEKPFSTRPQQECFLINLESDSDSSEQGFQMDEADNYSSSD</sequence>
<evidence type="ECO:0000259" key="2">
    <source>
        <dbReference type="Pfam" id="PF13086"/>
    </source>
</evidence>
<dbReference type="InterPro" id="IPR027417">
    <property type="entry name" value="P-loop_NTPase"/>
</dbReference>
<feature type="domain" description="ZNFX1" evidence="4">
    <location>
        <begin position="258"/>
        <end position="359"/>
    </location>
</feature>
<dbReference type="InterPro" id="IPR047187">
    <property type="entry name" value="SF1_C_Upf1"/>
</dbReference>
<feature type="domain" description="DNA2/NAM7 helicase helicase" evidence="2">
    <location>
        <begin position="441"/>
        <end position="631"/>
    </location>
</feature>
<feature type="domain" description="DNA2/NAM7 helicase-like C-terminal" evidence="3">
    <location>
        <begin position="1021"/>
        <end position="1203"/>
    </location>
</feature>
<dbReference type="CDD" id="cd17936">
    <property type="entry name" value="EEXXEc_NFX1"/>
    <property type="match status" value="1"/>
</dbReference>
<keyword evidence="6" id="KW-1185">Reference proteome</keyword>
<dbReference type="Pfam" id="PF13087">
    <property type="entry name" value="AAA_12"/>
    <property type="match status" value="1"/>
</dbReference>
<evidence type="ECO:0000313" key="6">
    <source>
        <dbReference type="Proteomes" id="UP001497497"/>
    </source>
</evidence>
<dbReference type="PANTHER" id="PTHR10887:SF341">
    <property type="entry name" value="NFX1-TYPE ZINC FINGER-CONTAINING PROTEIN 1"/>
    <property type="match status" value="1"/>
</dbReference>
<evidence type="ECO:0008006" key="7">
    <source>
        <dbReference type="Google" id="ProtNLM"/>
    </source>
</evidence>
<protein>
    <recommendedName>
        <fullName evidence="7">NFX1-type zinc finger-containing protein 1</fullName>
    </recommendedName>
</protein>
<gene>
    <name evidence="5" type="ORF">GSLYS_00018310001</name>
</gene>
<evidence type="ECO:0000256" key="1">
    <source>
        <dbReference type="SAM" id="MobiDB-lite"/>
    </source>
</evidence>
<evidence type="ECO:0000259" key="3">
    <source>
        <dbReference type="Pfam" id="PF13087"/>
    </source>
</evidence>
<dbReference type="GO" id="GO:0031048">
    <property type="term" value="P:regulatory ncRNA-mediated heterochromatin formation"/>
    <property type="evidence" value="ECO:0007669"/>
    <property type="project" value="TreeGrafter"/>
</dbReference>
<dbReference type="CDD" id="cd18808">
    <property type="entry name" value="SF1_C_Upf1"/>
    <property type="match status" value="1"/>
</dbReference>
<feature type="domain" description="DNA2/NAM7 helicase helicase" evidence="2">
    <location>
        <begin position="909"/>
        <end position="1008"/>
    </location>
</feature>
<dbReference type="PANTHER" id="PTHR10887">
    <property type="entry name" value="DNA2/NAM7 HELICASE FAMILY"/>
    <property type="match status" value="1"/>
</dbReference>
<dbReference type="InterPro" id="IPR045055">
    <property type="entry name" value="DNA2/NAM7-like"/>
</dbReference>
<dbReference type="InterPro" id="IPR041679">
    <property type="entry name" value="DNA2/NAM7-like_C"/>
</dbReference>
<dbReference type="Pfam" id="PF25396">
    <property type="entry name" value="ZNFX1"/>
    <property type="match status" value="1"/>
</dbReference>
<feature type="compositionally biased region" description="Acidic residues" evidence="1">
    <location>
        <begin position="805"/>
        <end position="814"/>
    </location>
</feature>
<evidence type="ECO:0000259" key="4">
    <source>
        <dbReference type="Pfam" id="PF25396"/>
    </source>
</evidence>
<dbReference type="SUPFAM" id="SSF52540">
    <property type="entry name" value="P-loop containing nucleoside triphosphate hydrolases"/>
    <property type="match status" value="1"/>
</dbReference>
<feature type="region of interest" description="Disordered" evidence="1">
    <location>
        <begin position="1865"/>
        <end position="1970"/>
    </location>
</feature>
<dbReference type="GO" id="GO:0031380">
    <property type="term" value="C:nuclear RNA-directed RNA polymerase complex"/>
    <property type="evidence" value="ECO:0007669"/>
    <property type="project" value="TreeGrafter"/>
</dbReference>
<dbReference type="GO" id="GO:0004386">
    <property type="term" value="F:helicase activity"/>
    <property type="evidence" value="ECO:0007669"/>
    <property type="project" value="InterPro"/>
</dbReference>
<comment type="caution">
    <text evidence="5">The sequence shown here is derived from an EMBL/GenBank/DDBJ whole genome shotgun (WGS) entry which is preliminary data.</text>
</comment>
<dbReference type="EMBL" id="CAXITT010000650">
    <property type="protein sequence ID" value="CAL1544827.1"/>
    <property type="molecule type" value="Genomic_DNA"/>
</dbReference>
<dbReference type="Pfam" id="PF13086">
    <property type="entry name" value="AAA_11"/>
    <property type="match status" value="2"/>
</dbReference>